<protein>
    <submittedName>
        <fullName evidence="1">Uncharacterized protein</fullName>
    </submittedName>
</protein>
<name>A0AAV2NMY1_9HYME</name>
<reference evidence="1" key="1">
    <citation type="submission" date="2024-04" db="EMBL/GenBank/DDBJ databases">
        <authorList>
            <consortium name="Molecular Ecology Group"/>
        </authorList>
    </citation>
    <scope>NUCLEOTIDE SEQUENCE</scope>
</reference>
<evidence type="ECO:0000313" key="2">
    <source>
        <dbReference type="Proteomes" id="UP001497644"/>
    </source>
</evidence>
<keyword evidence="2" id="KW-1185">Reference proteome</keyword>
<dbReference type="Proteomes" id="UP001497644">
    <property type="component" value="Chromosome 2"/>
</dbReference>
<organism evidence="1 2">
    <name type="scientific">Lasius platythorax</name>
    <dbReference type="NCBI Taxonomy" id="488582"/>
    <lineage>
        <taxon>Eukaryota</taxon>
        <taxon>Metazoa</taxon>
        <taxon>Ecdysozoa</taxon>
        <taxon>Arthropoda</taxon>
        <taxon>Hexapoda</taxon>
        <taxon>Insecta</taxon>
        <taxon>Pterygota</taxon>
        <taxon>Neoptera</taxon>
        <taxon>Endopterygota</taxon>
        <taxon>Hymenoptera</taxon>
        <taxon>Apocrita</taxon>
        <taxon>Aculeata</taxon>
        <taxon>Formicoidea</taxon>
        <taxon>Formicidae</taxon>
        <taxon>Formicinae</taxon>
        <taxon>Lasius</taxon>
        <taxon>Lasius</taxon>
    </lineage>
</organism>
<accession>A0AAV2NMY1</accession>
<dbReference type="EMBL" id="OZ034825">
    <property type="protein sequence ID" value="CAL1680802.1"/>
    <property type="molecule type" value="Genomic_DNA"/>
</dbReference>
<evidence type="ECO:0000313" key="1">
    <source>
        <dbReference type="EMBL" id="CAL1680802.1"/>
    </source>
</evidence>
<proteinExistence type="predicted"/>
<sequence length="148" mass="17940">MEHWKLSILKEPSPQTDSIGYDEVELKENERWNIATYHLRRAIGFQNSREEMWIGTAVFNSYRAWTYECSAAGKVKEGHRAHCFLLPTDNEYRTLRDAFRKEERNYPLRNLDRWYYIEQRKRFSERSKTTRKGSYLYRFCGFNDPHSP</sequence>
<dbReference type="AlphaFoldDB" id="A0AAV2NMY1"/>
<gene>
    <name evidence="1" type="ORF">LPLAT_LOCUS6761</name>
</gene>